<feature type="chain" id="PRO_5042290840" description="Cyclase" evidence="2">
    <location>
        <begin position="18"/>
        <end position="369"/>
    </location>
</feature>
<evidence type="ECO:0000256" key="1">
    <source>
        <dbReference type="ARBA" id="ARBA00007865"/>
    </source>
</evidence>
<dbReference type="SUPFAM" id="SSF102198">
    <property type="entry name" value="Putative cyclase"/>
    <property type="match status" value="1"/>
</dbReference>
<dbReference type="InterPro" id="IPR007325">
    <property type="entry name" value="KFase/CYL"/>
</dbReference>
<evidence type="ECO:0000313" key="4">
    <source>
        <dbReference type="Proteomes" id="UP001219525"/>
    </source>
</evidence>
<evidence type="ECO:0000256" key="2">
    <source>
        <dbReference type="SAM" id="SignalP"/>
    </source>
</evidence>
<dbReference type="Pfam" id="PF04199">
    <property type="entry name" value="Cyclase"/>
    <property type="match status" value="1"/>
</dbReference>
<dbReference type="EMBL" id="JARJCW010000108">
    <property type="protein sequence ID" value="KAJ7193466.1"/>
    <property type="molecule type" value="Genomic_DNA"/>
</dbReference>
<proteinExistence type="inferred from homology"/>
<keyword evidence="4" id="KW-1185">Reference proteome</keyword>
<dbReference type="Proteomes" id="UP001219525">
    <property type="component" value="Unassembled WGS sequence"/>
</dbReference>
<dbReference type="GO" id="GO:0019441">
    <property type="term" value="P:L-tryptophan catabolic process to kynurenine"/>
    <property type="evidence" value="ECO:0007669"/>
    <property type="project" value="InterPro"/>
</dbReference>
<dbReference type="AlphaFoldDB" id="A0AAD6US47"/>
<name>A0AAD6US47_9AGAR</name>
<gene>
    <name evidence="3" type="ORF">GGX14DRAFT_588764</name>
</gene>
<feature type="signal peptide" evidence="2">
    <location>
        <begin position="1"/>
        <end position="17"/>
    </location>
</feature>
<comment type="similarity">
    <text evidence="1">Belongs to the Cyclase 1 superfamily.</text>
</comment>
<evidence type="ECO:0008006" key="5">
    <source>
        <dbReference type="Google" id="ProtNLM"/>
    </source>
</evidence>
<reference evidence="3" key="1">
    <citation type="submission" date="2023-03" db="EMBL/GenBank/DDBJ databases">
        <title>Massive genome expansion in bonnet fungi (Mycena s.s.) driven by repeated elements and novel gene families across ecological guilds.</title>
        <authorList>
            <consortium name="Lawrence Berkeley National Laboratory"/>
            <person name="Harder C.B."/>
            <person name="Miyauchi S."/>
            <person name="Viragh M."/>
            <person name="Kuo A."/>
            <person name="Thoen E."/>
            <person name="Andreopoulos B."/>
            <person name="Lu D."/>
            <person name="Skrede I."/>
            <person name="Drula E."/>
            <person name="Henrissat B."/>
            <person name="Morin E."/>
            <person name="Kohler A."/>
            <person name="Barry K."/>
            <person name="LaButti K."/>
            <person name="Morin E."/>
            <person name="Salamov A."/>
            <person name="Lipzen A."/>
            <person name="Mereny Z."/>
            <person name="Hegedus B."/>
            <person name="Baldrian P."/>
            <person name="Stursova M."/>
            <person name="Weitz H."/>
            <person name="Taylor A."/>
            <person name="Grigoriev I.V."/>
            <person name="Nagy L.G."/>
            <person name="Martin F."/>
            <person name="Kauserud H."/>
        </authorList>
    </citation>
    <scope>NUCLEOTIDE SEQUENCE</scope>
    <source>
        <strain evidence="3">9144</strain>
    </source>
</reference>
<dbReference type="GO" id="GO:0004061">
    <property type="term" value="F:arylformamidase activity"/>
    <property type="evidence" value="ECO:0007669"/>
    <property type="project" value="InterPro"/>
</dbReference>
<dbReference type="PANTHER" id="PTHR34861">
    <property type="match status" value="1"/>
</dbReference>
<evidence type="ECO:0000313" key="3">
    <source>
        <dbReference type="EMBL" id="KAJ7193466.1"/>
    </source>
</evidence>
<dbReference type="PANTHER" id="PTHR34861:SF11">
    <property type="entry name" value="CYCLASE"/>
    <property type="match status" value="1"/>
</dbReference>
<comment type="caution">
    <text evidence="3">The sequence shown here is derived from an EMBL/GenBank/DDBJ whole genome shotgun (WGS) entry which is preliminary data.</text>
</comment>
<protein>
    <recommendedName>
        <fullName evidence="5">Cyclase</fullName>
    </recommendedName>
</protein>
<dbReference type="Gene3D" id="3.50.30.50">
    <property type="entry name" value="Putative cyclase"/>
    <property type="match status" value="1"/>
</dbReference>
<accession>A0AAD6US47</accession>
<dbReference type="InterPro" id="IPR037175">
    <property type="entry name" value="KFase_sf"/>
</dbReference>
<organism evidence="3 4">
    <name type="scientific">Mycena pura</name>
    <dbReference type="NCBI Taxonomy" id="153505"/>
    <lineage>
        <taxon>Eukaryota</taxon>
        <taxon>Fungi</taxon>
        <taxon>Dikarya</taxon>
        <taxon>Basidiomycota</taxon>
        <taxon>Agaricomycotina</taxon>
        <taxon>Agaricomycetes</taxon>
        <taxon>Agaricomycetidae</taxon>
        <taxon>Agaricales</taxon>
        <taxon>Marasmiineae</taxon>
        <taxon>Mycenaceae</taxon>
        <taxon>Mycena</taxon>
    </lineage>
</organism>
<sequence length="369" mass="40231">MASLLLAAFFVVVATDARPTPHPLDLVARAFDARDRYANFPTYDQLPLHPSFPTKAAWGVWGASDEFGALNHITRATRLAARSEIQTGRAISLNLALGVPDPPINPQRPPLIHAIQPFAGYQDDILTLNTQISTQFDGLRHFPYSTNFEQSTYQFYNDLITFDDIVAPGGTSTLGIQNAAQKGIAGRGVLLDWGGWKDAMNETYDAFSTIIIPTTELDAVARWQGLDPAAFTVPGDFLVVRTGFMKQYTALSAHAQAVLPFREGAAVQWVGVEASDATLRWLWDKKVALVGADNPTFESAPLSGVIDGAVRNLHMVFIGGWGQSIVEFMDLDELAATCHALKRFHFFFTLQNLNVVGGIASPPNAMAIL</sequence>
<keyword evidence="2" id="KW-0732">Signal</keyword>